<dbReference type="SMART" id="SM00042">
    <property type="entry name" value="CUB"/>
    <property type="match status" value="1"/>
</dbReference>
<name>A0ABQ9JCX7_9CUCU</name>
<comment type="caution">
    <text evidence="3">Lacks conserved residue(s) required for the propagation of feature annotation.</text>
</comment>
<dbReference type="CDD" id="cd00041">
    <property type="entry name" value="CUB"/>
    <property type="match status" value="1"/>
</dbReference>
<dbReference type="Proteomes" id="UP001162164">
    <property type="component" value="Unassembled WGS sequence"/>
</dbReference>
<organism evidence="5 6">
    <name type="scientific">Molorchus minor</name>
    <dbReference type="NCBI Taxonomy" id="1323400"/>
    <lineage>
        <taxon>Eukaryota</taxon>
        <taxon>Metazoa</taxon>
        <taxon>Ecdysozoa</taxon>
        <taxon>Arthropoda</taxon>
        <taxon>Hexapoda</taxon>
        <taxon>Insecta</taxon>
        <taxon>Pterygota</taxon>
        <taxon>Neoptera</taxon>
        <taxon>Endopterygota</taxon>
        <taxon>Coleoptera</taxon>
        <taxon>Polyphaga</taxon>
        <taxon>Cucujiformia</taxon>
        <taxon>Chrysomeloidea</taxon>
        <taxon>Cerambycidae</taxon>
        <taxon>Lamiinae</taxon>
        <taxon>Monochamini</taxon>
        <taxon>Molorchus</taxon>
    </lineage>
</organism>
<gene>
    <name evidence="5" type="ORF">NQ317_013741</name>
</gene>
<dbReference type="InterPro" id="IPR000859">
    <property type="entry name" value="CUB_dom"/>
</dbReference>
<reference evidence="5" key="1">
    <citation type="journal article" date="2023" name="Insect Mol. Biol.">
        <title>Genome sequencing provides insights into the evolution of gene families encoding plant cell wall-degrading enzymes in longhorned beetles.</title>
        <authorList>
            <person name="Shin N.R."/>
            <person name="Okamura Y."/>
            <person name="Kirsch R."/>
            <person name="Pauchet Y."/>
        </authorList>
    </citation>
    <scope>NUCLEOTIDE SEQUENCE</scope>
    <source>
        <strain evidence="5">MMC_N1</strain>
    </source>
</reference>
<dbReference type="PANTHER" id="PTHR24251:SF50">
    <property type="entry name" value="ATTRACTIN-LIKE 1A"/>
    <property type="match status" value="1"/>
</dbReference>
<dbReference type="SUPFAM" id="SSF49854">
    <property type="entry name" value="Spermadhesin, CUB domain"/>
    <property type="match status" value="2"/>
</dbReference>
<accession>A0ABQ9JCX7</accession>
<dbReference type="PROSITE" id="PS01180">
    <property type="entry name" value="CUB"/>
    <property type="match status" value="1"/>
</dbReference>
<dbReference type="Gene3D" id="2.60.120.290">
    <property type="entry name" value="Spermadhesin, CUB domain"/>
    <property type="match status" value="2"/>
</dbReference>
<evidence type="ECO:0000256" key="1">
    <source>
        <dbReference type="ARBA" id="ARBA00022737"/>
    </source>
</evidence>
<evidence type="ECO:0000313" key="5">
    <source>
        <dbReference type="EMBL" id="KAJ8975810.1"/>
    </source>
</evidence>
<evidence type="ECO:0000256" key="2">
    <source>
        <dbReference type="ARBA" id="ARBA00023157"/>
    </source>
</evidence>
<comment type="caution">
    <text evidence="5">The sequence shown here is derived from an EMBL/GenBank/DDBJ whole genome shotgun (WGS) entry which is preliminary data.</text>
</comment>
<evidence type="ECO:0000259" key="4">
    <source>
        <dbReference type="PROSITE" id="PS01180"/>
    </source>
</evidence>
<evidence type="ECO:0000256" key="3">
    <source>
        <dbReference type="PROSITE-ProRule" id="PRU00059"/>
    </source>
</evidence>
<dbReference type="Pfam" id="PF00431">
    <property type="entry name" value="CUB"/>
    <property type="match status" value="1"/>
</dbReference>
<evidence type="ECO:0000313" key="6">
    <source>
        <dbReference type="Proteomes" id="UP001162164"/>
    </source>
</evidence>
<dbReference type="EMBL" id="JAPWTJ010000763">
    <property type="protein sequence ID" value="KAJ8975810.1"/>
    <property type="molecule type" value="Genomic_DNA"/>
</dbReference>
<dbReference type="InterPro" id="IPR035914">
    <property type="entry name" value="Sperma_CUB_dom_sf"/>
</dbReference>
<protein>
    <recommendedName>
        <fullName evidence="4">CUB domain-containing protein</fullName>
    </recommendedName>
</protein>
<dbReference type="PANTHER" id="PTHR24251">
    <property type="entry name" value="OVOCHYMASE-RELATED"/>
    <property type="match status" value="1"/>
</dbReference>
<keyword evidence="1" id="KW-0677">Repeat</keyword>
<sequence>MTVVFTTDVSIHMAGFVASYISLPESKICGAPYYSSAGVIKSPGYPKEYPSNQQCTWTITVDPGKQILLNVTDFSIESYMGCRYDYLEIRNGGTSSSPLIDRYCGTDIPKLISSHTNQFYLFFKSDMSCGGSLTSPSGSIISPNYPEPYSRNAD</sequence>
<proteinExistence type="predicted"/>
<keyword evidence="2" id="KW-1015">Disulfide bond</keyword>
<keyword evidence="6" id="KW-1185">Reference proteome</keyword>
<feature type="non-terminal residue" evidence="5">
    <location>
        <position position="154"/>
    </location>
</feature>
<feature type="domain" description="CUB" evidence="4">
    <location>
        <begin position="29"/>
        <end position="152"/>
    </location>
</feature>